<keyword evidence="4" id="KW-0677">Repeat</keyword>
<evidence type="ECO:0000259" key="15">
    <source>
        <dbReference type="PROSITE" id="PS50157"/>
    </source>
</evidence>
<dbReference type="Gene3D" id="3.30.160.60">
    <property type="entry name" value="Classic Zinc Finger"/>
    <property type="match status" value="4"/>
</dbReference>
<feature type="domain" description="C2H2-type" evidence="15">
    <location>
        <begin position="619"/>
        <end position="646"/>
    </location>
</feature>
<dbReference type="FunFam" id="3.30.160.60:FF:000262">
    <property type="entry name" value="PR domain zinc finger protein 1"/>
    <property type="match status" value="1"/>
</dbReference>
<dbReference type="KEGG" id="pmrn:116952967"/>
<keyword evidence="7" id="KW-0391">Immunity</keyword>
<dbReference type="RefSeq" id="XP_032828624.1">
    <property type="nucleotide sequence ID" value="XM_032972733.1"/>
</dbReference>
<dbReference type="InterPro" id="IPR001214">
    <property type="entry name" value="SET_dom"/>
</dbReference>
<dbReference type="SMART" id="SM00355">
    <property type="entry name" value="ZnF_C2H2"/>
    <property type="match status" value="5"/>
</dbReference>
<name>A0AAJ7U2Q7_PETMA</name>
<evidence type="ECO:0000256" key="12">
    <source>
        <dbReference type="ARBA" id="ARBA00023242"/>
    </source>
</evidence>
<dbReference type="GO" id="GO:0000978">
    <property type="term" value="F:RNA polymerase II cis-regulatory region sequence-specific DNA binding"/>
    <property type="evidence" value="ECO:0007669"/>
    <property type="project" value="TreeGrafter"/>
</dbReference>
<dbReference type="InterPro" id="IPR013087">
    <property type="entry name" value="Znf_C2H2_type"/>
</dbReference>
<dbReference type="SUPFAM" id="SSF82199">
    <property type="entry name" value="SET domain"/>
    <property type="match status" value="1"/>
</dbReference>
<keyword evidence="5 13" id="KW-0863">Zinc-finger</keyword>
<evidence type="ECO:0000256" key="5">
    <source>
        <dbReference type="ARBA" id="ARBA00022771"/>
    </source>
</evidence>
<gene>
    <name evidence="18" type="primary">LOC116952967</name>
</gene>
<evidence type="ECO:0000256" key="14">
    <source>
        <dbReference type="SAM" id="MobiDB-lite"/>
    </source>
</evidence>
<keyword evidence="11" id="KW-0804">Transcription</keyword>
<dbReference type="InterPro" id="IPR044413">
    <property type="entry name" value="PRDM1_PR-SET"/>
</dbReference>
<comment type="subcellular location">
    <subcellularLocation>
        <location evidence="1">Nucleus</location>
    </subcellularLocation>
</comment>
<keyword evidence="10" id="KW-1064">Adaptive immunity</keyword>
<feature type="domain" description="C2H2-type" evidence="15">
    <location>
        <begin position="647"/>
        <end position="674"/>
    </location>
</feature>
<reference evidence="18" key="1">
    <citation type="submission" date="2025-08" db="UniProtKB">
        <authorList>
            <consortium name="RefSeq"/>
        </authorList>
    </citation>
    <scope>IDENTIFICATION</scope>
    <source>
        <tissue evidence="18">Sperm</tissue>
    </source>
</reference>
<evidence type="ECO:0000256" key="10">
    <source>
        <dbReference type="ARBA" id="ARBA00023130"/>
    </source>
</evidence>
<feature type="region of interest" description="Disordered" evidence="14">
    <location>
        <begin position="426"/>
        <end position="465"/>
    </location>
</feature>
<feature type="region of interest" description="Disordered" evidence="14">
    <location>
        <begin position="201"/>
        <end position="277"/>
    </location>
</feature>
<evidence type="ECO:0000256" key="13">
    <source>
        <dbReference type="PROSITE-ProRule" id="PRU00042"/>
    </source>
</evidence>
<dbReference type="GO" id="GO:0001227">
    <property type="term" value="F:DNA-binding transcription repressor activity, RNA polymerase II-specific"/>
    <property type="evidence" value="ECO:0007669"/>
    <property type="project" value="InterPro"/>
</dbReference>
<dbReference type="GO" id="GO:0008270">
    <property type="term" value="F:zinc ion binding"/>
    <property type="evidence" value="ECO:0007669"/>
    <property type="project" value="UniProtKB-KW"/>
</dbReference>
<feature type="domain" description="C2H2-type" evidence="15">
    <location>
        <begin position="675"/>
        <end position="702"/>
    </location>
</feature>
<evidence type="ECO:0000256" key="1">
    <source>
        <dbReference type="ARBA" id="ARBA00004123"/>
    </source>
</evidence>
<feature type="domain" description="C2H2-type" evidence="15">
    <location>
        <begin position="703"/>
        <end position="730"/>
    </location>
</feature>
<dbReference type="Proteomes" id="UP001318040">
    <property type="component" value="Chromosome 49"/>
</dbReference>
<dbReference type="PROSITE" id="PS00028">
    <property type="entry name" value="ZINC_FINGER_C2H2_1"/>
    <property type="match status" value="4"/>
</dbReference>
<keyword evidence="8" id="KW-0805">Transcription regulation</keyword>
<evidence type="ECO:0000256" key="7">
    <source>
        <dbReference type="ARBA" id="ARBA00022859"/>
    </source>
</evidence>
<dbReference type="InterPro" id="IPR036236">
    <property type="entry name" value="Znf_C2H2_sf"/>
</dbReference>
<evidence type="ECO:0000256" key="6">
    <source>
        <dbReference type="ARBA" id="ARBA00022833"/>
    </source>
</evidence>
<sequence length="1006" mass="107996">MVMGEREPPRLAALDEPLEGEEEEEEDGAAAGRSEQELQDTCTYIVQDQPWPGPLPGAAPRAEATLPRNLRFHVSHTGQIIGVLSSEYIPEGTRFGPLVGDIYTEDAVPKEANRQYFWRIYRHGELQHFVDGWDVSRSNWMRFVNPARSRREQNLVACQHGADVFFYTLRGVSPGRELLVWYSPEYTRRMGQAHHRLQDLLDQSHPTTDMEPRRPSSSRGDARSSPGAQKDGGRAVGFGKRPGGDVVCPHPRYPTGSSYNGGGGGGGGGAGTQSHVPFSVDDLMRPDQAKLSGKFTARLPSSQYPSAAHHHHHRHTPHDVSSTSAPAKAAGYLPHVARAYPGQEGLGGILAQPRMPFLPQPFLRHPAEPFPLPPSYPPGVGAPHDFGGKFFLLQGGIGALNGMHVPVPDMYHRVYGQPLKSGAPHHLVLPQSMFPHPRPADKGPGREPAPAPSHKPGRLVPAPTSAFSQPVHAHKENAAAGFCHASSAARPPPGAFAPGGYAIPYRGSPARTPAVYSPSAPFQLTSAAAEGGGGGVHRLPSRSPYGGNPAGARRRSPGGGVVRATSSASPDSSSSSSSVAGDALEGASRSLGGSRVTHHHLGYRSLPYPLRKHNGKIIYECNVCRKTFGQLSNLKVHLRVHSGERPFKCQTCGKGFTQLAHLQKHHLVHTGEKPYQCQVCHKRFSSTSNLKTHLRLHSGEKPFQCKLCPAKFTQFIHLKQHRHLHARERPHRCPGCQQSYIHQISLTMHLRGFCPSQHKRATSAEARGGPLPADRSTAATDYATLAPSQDALASFHPGAAAAHPPSGAAGPGQLAGPGGADPRPGFPKDPRPDVSPEYLALVNQKIEAFDLSEEAARAGEDSKVEAQVEARILSRFCKALSLEGRAFSSADGQPARKLTQRKEQQQSNGHSPPDVKDERSATSVPSPSPPPVAGNNGAIGTTADQTRPSPFGSSAAADRHSAARGTDDATVLARRSPTVHSGWRLKPLPDSPSSLKIKEEHKPADA</sequence>
<evidence type="ECO:0000256" key="8">
    <source>
        <dbReference type="ARBA" id="ARBA00023015"/>
    </source>
</evidence>
<feature type="compositionally biased region" description="Gly residues" evidence="14">
    <location>
        <begin position="259"/>
        <end position="271"/>
    </location>
</feature>
<keyword evidence="6" id="KW-0862">Zinc</keyword>
<proteinExistence type="predicted"/>
<keyword evidence="2" id="KW-0399">Innate immunity</keyword>
<feature type="region of interest" description="Disordered" evidence="14">
    <location>
        <begin position="527"/>
        <end position="595"/>
    </location>
</feature>
<evidence type="ECO:0000259" key="16">
    <source>
        <dbReference type="PROSITE" id="PS50280"/>
    </source>
</evidence>
<evidence type="ECO:0000256" key="11">
    <source>
        <dbReference type="ARBA" id="ARBA00023163"/>
    </source>
</evidence>
<dbReference type="PROSITE" id="PS50280">
    <property type="entry name" value="SET"/>
    <property type="match status" value="1"/>
</dbReference>
<dbReference type="GO" id="GO:0005634">
    <property type="term" value="C:nucleus"/>
    <property type="evidence" value="ECO:0007669"/>
    <property type="project" value="UniProtKB-SubCell"/>
</dbReference>
<feature type="compositionally biased region" description="Acidic residues" evidence="14">
    <location>
        <begin position="16"/>
        <end position="28"/>
    </location>
</feature>
<dbReference type="FunFam" id="3.30.160.60:FF:000211">
    <property type="entry name" value="PR domain zinc finger protein 1"/>
    <property type="match status" value="1"/>
</dbReference>
<feature type="compositionally biased region" description="Basic and acidic residues" evidence="14">
    <location>
        <begin position="957"/>
        <end position="967"/>
    </location>
</feature>
<dbReference type="SMART" id="SM00317">
    <property type="entry name" value="SET"/>
    <property type="match status" value="1"/>
</dbReference>
<dbReference type="Pfam" id="PF00096">
    <property type="entry name" value="zf-C2H2"/>
    <property type="match status" value="3"/>
</dbReference>
<dbReference type="SUPFAM" id="SSF57667">
    <property type="entry name" value="beta-beta-alpha zinc fingers"/>
    <property type="match status" value="3"/>
</dbReference>
<dbReference type="GO" id="GO:0045165">
    <property type="term" value="P:cell fate commitment"/>
    <property type="evidence" value="ECO:0007669"/>
    <property type="project" value="TreeGrafter"/>
</dbReference>
<dbReference type="PANTHER" id="PTHR16515:SF68">
    <property type="entry name" value="PR DOMAIN ZINC FINGER PROTEIN 1"/>
    <property type="match status" value="1"/>
</dbReference>
<feature type="region of interest" description="Disordered" evidence="14">
    <location>
        <begin position="888"/>
        <end position="1006"/>
    </location>
</feature>
<feature type="compositionally biased region" description="Polar residues" evidence="14">
    <location>
        <begin position="938"/>
        <end position="952"/>
    </location>
</feature>
<evidence type="ECO:0000256" key="2">
    <source>
        <dbReference type="ARBA" id="ARBA00022588"/>
    </source>
</evidence>
<feature type="region of interest" description="Disordered" evidence="14">
    <location>
        <begin position="301"/>
        <end position="325"/>
    </location>
</feature>
<dbReference type="GO" id="GO:0045087">
    <property type="term" value="P:innate immune response"/>
    <property type="evidence" value="ECO:0007669"/>
    <property type="project" value="UniProtKB-KW"/>
</dbReference>
<keyword evidence="12" id="KW-0539">Nucleus</keyword>
<evidence type="ECO:0000313" key="17">
    <source>
        <dbReference type="Proteomes" id="UP001318040"/>
    </source>
</evidence>
<feature type="compositionally biased region" description="Basic and acidic residues" evidence="14">
    <location>
        <begin position="996"/>
        <end position="1006"/>
    </location>
</feature>
<dbReference type="GO" id="GO:0005737">
    <property type="term" value="C:cytoplasm"/>
    <property type="evidence" value="ECO:0007669"/>
    <property type="project" value="TreeGrafter"/>
</dbReference>
<evidence type="ECO:0000256" key="4">
    <source>
        <dbReference type="ARBA" id="ARBA00022737"/>
    </source>
</evidence>
<feature type="region of interest" description="Disordered" evidence="14">
    <location>
        <begin position="797"/>
        <end position="835"/>
    </location>
</feature>
<feature type="compositionally biased region" description="Low complexity" evidence="14">
    <location>
        <begin position="562"/>
        <end position="578"/>
    </location>
</feature>
<evidence type="ECO:0000256" key="3">
    <source>
        <dbReference type="ARBA" id="ARBA00022723"/>
    </source>
</evidence>
<evidence type="ECO:0000313" key="18">
    <source>
        <dbReference type="RefSeq" id="XP_032828624.1"/>
    </source>
</evidence>
<dbReference type="PANTHER" id="PTHR16515">
    <property type="entry name" value="PR DOMAIN ZINC FINGER PROTEIN"/>
    <property type="match status" value="1"/>
</dbReference>
<dbReference type="PROSITE" id="PS50157">
    <property type="entry name" value="ZINC_FINGER_C2H2_2"/>
    <property type="match status" value="4"/>
</dbReference>
<feature type="compositionally biased region" description="Gly residues" evidence="14">
    <location>
        <begin position="809"/>
        <end position="819"/>
    </location>
</feature>
<dbReference type="AlphaFoldDB" id="A0AAJ7U2Q7"/>
<accession>A0AAJ7U2Q7</accession>
<organism evidence="17 18">
    <name type="scientific">Petromyzon marinus</name>
    <name type="common">Sea lamprey</name>
    <dbReference type="NCBI Taxonomy" id="7757"/>
    <lineage>
        <taxon>Eukaryota</taxon>
        <taxon>Metazoa</taxon>
        <taxon>Chordata</taxon>
        <taxon>Craniata</taxon>
        <taxon>Vertebrata</taxon>
        <taxon>Cyclostomata</taxon>
        <taxon>Hyperoartia</taxon>
        <taxon>Petromyzontiformes</taxon>
        <taxon>Petromyzontidae</taxon>
        <taxon>Petromyzon</taxon>
    </lineage>
</organism>
<keyword evidence="9" id="KW-0238">DNA-binding</keyword>
<keyword evidence="3" id="KW-0479">Metal-binding</keyword>
<dbReference type="FunFam" id="3.30.160.60:FF:000132">
    <property type="entry name" value="PR domain zinc finger protein 1"/>
    <property type="match status" value="1"/>
</dbReference>
<keyword evidence="17" id="KW-1185">Reference proteome</keyword>
<feature type="domain" description="SET" evidence="16">
    <location>
        <begin position="68"/>
        <end position="183"/>
    </location>
</feature>
<dbReference type="Pfam" id="PF21549">
    <property type="entry name" value="PRDM2_PR"/>
    <property type="match status" value="1"/>
</dbReference>
<protein>
    <submittedName>
        <fullName evidence="18">PR domain zinc finger protein 1-like</fullName>
    </submittedName>
</protein>
<dbReference type="CDD" id="cd19187">
    <property type="entry name" value="PR-SET_PRDM1"/>
    <property type="match status" value="1"/>
</dbReference>
<dbReference type="Gene3D" id="2.170.270.10">
    <property type="entry name" value="SET domain"/>
    <property type="match status" value="1"/>
</dbReference>
<evidence type="ECO:0000256" key="9">
    <source>
        <dbReference type="ARBA" id="ARBA00023125"/>
    </source>
</evidence>
<dbReference type="GO" id="GO:0002250">
    <property type="term" value="P:adaptive immune response"/>
    <property type="evidence" value="ECO:0007669"/>
    <property type="project" value="UniProtKB-KW"/>
</dbReference>
<feature type="region of interest" description="Disordered" evidence="14">
    <location>
        <begin position="1"/>
        <end position="37"/>
    </location>
</feature>
<dbReference type="InterPro" id="IPR050331">
    <property type="entry name" value="Zinc_finger"/>
</dbReference>
<feature type="compositionally biased region" description="Low complexity" evidence="14">
    <location>
        <begin position="797"/>
        <end position="808"/>
    </location>
</feature>
<dbReference type="InterPro" id="IPR046341">
    <property type="entry name" value="SET_dom_sf"/>
</dbReference>